<name>A0A223S336_9ACTN</name>
<keyword evidence="2" id="KW-1185">Reference proteome</keyword>
<organism evidence="1 2">
    <name type="scientific">Nocardiopsis gilva YIM 90087</name>
    <dbReference type="NCBI Taxonomy" id="1235441"/>
    <lineage>
        <taxon>Bacteria</taxon>
        <taxon>Bacillati</taxon>
        <taxon>Actinomycetota</taxon>
        <taxon>Actinomycetes</taxon>
        <taxon>Streptosporangiales</taxon>
        <taxon>Nocardiopsidaceae</taxon>
        <taxon>Nocardiopsis</taxon>
    </lineage>
</organism>
<dbReference type="AlphaFoldDB" id="A0A223S336"/>
<gene>
    <name evidence="1" type="ORF">CDO52_06880</name>
</gene>
<evidence type="ECO:0000313" key="1">
    <source>
        <dbReference type="EMBL" id="ASU82543.1"/>
    </source>
</evidence>
<dbReference type="KEGG" id="ngv:CDO52_06880"/>
<reference evidence="1 2" key="1">
    <citation type="submission" date="2017-08" db="EMBL/GenBank/DDBJ databases">
        <title>The complete genome sequence of Nocardiopsis gilva YIM 90087.</title>
        <authorList>
            <person name="Yin M."/>
            <person name="Tang S."/>
        </authorList>
    </citation>
    <scope>NUCLEOTIDE SEQUENCE [LARGE SCALE GENOMIC DNA]</scope>
    <source>
        <strain evidence="1 2">YIM 90087</strain>
    </source>
</reference>
<sequence>MGSDYSSAASRLIDILAEIGEVIPDDAVWIEHYGRFSSYGFPDDEGYILIPLHRGVDGVSDDIREHRELPPQEAIEILEGLPTSTVEEDVVKVGLEGIKYW</sequence>
<accession>A0A223S336</accession>
<evidence type="ECO:0000313" key="2">
    <source>
        <dbReference type="Proteomes" id="UP000215005"/>
    </source>
</evidence>
<protein>
    <submittedName>
        <fullName evidence="1">Uncharacterized protein</fullName>
    </submittedName>
</protein>
<dbReference type="EMBL" id="CP022753">
    <property type="protein sequence ID" value="ASU82543.1"/>
    <property type="molecule type" value="Genomic_DNA"/>
</dbReference>
<proteinExistence type="predicted"/>
<dbReference type="Proteomes" id="UP000215005">
    <property type="component" value="Chromosome"/>
</dbReference>